<keyword evidence="9" id="KW-0067">ATP-binding</keyword>
<evidence type="ECO:0000256" key="8">
    <source>
        <dbReference type="ARBA" id="ARBA00022741"/>
    </source>
</evidence>
<name>A0ABX0TBH3_9MICC</name>
<evidence type="ECO:0000256" key="6">
    <source>
        <dbReference type="ARBA" id="ARBA00022694"/>
    </source>
</evidence>
<dbReference type="RefSeq" id="WP_167263002.1">
    <property type="nucleotide sequence ID" value="NZ_BAAAVO010000002.1"/>
</dbReference>
<feature type="region of interest" description="Disordered" evidence="12">
    <location>
        <begin position="222"/>
        <end position="265"/>
    </location>
</feature>
<keyword evidence="7" id="KW-0548">Nucleotidyltransferase</keyword>
<dbReference type="InterPro" id="IPR006070">
    <property type="entry name" value="Sua5-like_dom"/>
</dbReference>
<accession>A0ABX0TBH3</accession>
<dbReference type="InterPro" id="IPR017945">
    <property type="entry name" value="DHBP_synth_RibB-like_a/b_dom"/>
</dbReference>
<evidence type="ECO:0000256" key="5">
    <source>
        <dbReference type="ARBA" id="ARBA00022679"/>
    </source>
</evidence>
<keyword evidence="8" id="KW-0547">Nucleotide-binding</keyword>
<evidence type="ECO:0000256" key="10">
    <source>
        <dbReference type="ARBA" id="ARBA00029774"/>
    </source>
</evidence>
<dbReference type="Proteomes" id="UP000802392">
    <property type="component" value="Unassembled WGS sequence"/>
</dbReference>
<protein>
    <recommendedName>
        <fullName evidence="10">L-threonylcarbamoyladenylate synthase</fullName>
        <ecNumber evidence="3">2.7.7.87</ecNumber>
    </recommendedName>
    <alternativeName>
        <fullName evidence="10">L-threonylcarbamoyladenylate synthase</fullName>
    </alternativeName>
</protein>
<evidence type="ECO:0000256" key="2">
    <source>
        <dbReference type="ARBA" id="ARBA00007663"/>
    </source>
</evidence>
<evidence type="ECO:0000256" key="4">
    <source>
        <dbReference type="ARBA" id="ARBA00022490"/>
    </source>
</evidence>
<proteinExistence type="inferred from homology"/>
<evidence type="ECO:0000256" key="3">
    <source>
        <dbReference type="ARBA" id="ARBA00012584"/>
    </source>
</evidence>
<dbReference type="EC" id="2.7.7.87" evidence="3"/>
<dbReference type="PANTHER" id="PTHR17490:SF16">
    <property type="entry name" value="THREONYLCARBAMOYL-AMP SYNTHASE"/>
    <property type="match status" value="1"/>
</dbReference>
<feature type="domain" description="YrdC-like" evidence="13">
    <location>
        <begin position="14"/>
        <end position="203"/>
    </location>
</feature>
<dbReference type="InterPro" id="IPR050156">
    <property type="entry name" value="TC-AMP_synthase_SUA5"/>
</dbReference>
<dbReference type="NCBIfam" id="TIGR00057">
    <property type="entry name" value="L-threonylcarbamoyladenylate synthase"/>
    <property type="match status" value="1"/>
</dbReference>
<evidence type="ECO:0000259" key="13">
    <source>
        <dbReference type="PROSITE" id="PS51163"/>
    </source>
</evidence>
<organism evidence="14 15">
    <name type="scientific">Paenarthrobacter ilicis</name>
    <dbReference type="NCBI Taxonomy" id="43665"/>
    <lineage>
        <taxon>Bacteria</taxon>
        <taxon>Bacillati</taxon>
        <taxon>Actinomycetota</taxon>
        <taxon>Actinomycetes</taxon>
        <taxon>Micrococcales</taxon>
        <taxon>Micrococcaceae</taxon>
        <taxon>Paenarthrobacter</taxon>
    </lineage>
</organism>
<evidence type="ECO:0000256" key="12">
    <source>
        <dbReference type="SAM" id="MobiDB-lite"/>
    </source>
</evidence>
<gene>
    <name evidence="14" type="ORF">FHR86_000161</name>
</gene>
<evidence type="ECO:0000256" key="11">
    <source>
        <dbReference type="ARBA" id="ARBA00048366"/>
    </source>
</evidence>
<evidence type="ECO:0000313" key="15">
    <source>
        <dbReference type="Proteomes" id="UP000802392"/>
    </source>
</evidence>
<keyword evidence="4" id="KW-0963">Cytoplasm</keyword>
<dbReference type="Gene3D" id="3.90.870.10">
    <property type="entry name" value="DHBP synthase"/>
    <property type="match status" value="1"/>
</dbReference>
<sequence>MTTTYNCTSDDQRAEGLRHAQRAISEKKCIVLPTDTVYGIGADAFSPLAVTMLLASKGRSRQMPPPVLIPRINALDGLATDIPADARALAQAFWPGGLTLILHAQPSLDWDLGETKGTVALRMPDDEIALELLGLTGPLAVSSANRTGQEAAQTAAEARLQLAESVEVYLEGGFRPVKGTAAVPSTIVDATSTPFRVARQGAIELEQLRGIVPSILGFGEEIPVSAGTDDPAAADPETGSPTPAKEPGSPTPANEPGSPTPAKPE</sequence>
<dbReference type="EMBL" id="JAAOZD010000001">
    <property type="protein sequence ID" value="NII99862.1"/>
    <property type="molecule type" value="Genomic_DNA"/>
</dbReference>
<keyword evidence="5" id="KW-0808">Transferase</keyword>
<dbReference type="PROSITE" id="PS51163">
    <property type="entry name" value="YRDC"/>
    <property type="match status" value="1"/>
</dbReference>
<dbReference type="PANTHER" id="PTHR17490">
    <property type="entry name" value="SUA5"/>
    <property type="match status" value="1"/>
</dbReference>
<evidence type="ECO:0000256" key="9">
    <source>
        <dbReference type="ARBA" id="ARBA00022840"/>
    </source>
</evidence>
<comment type="caution">
    <text evidence="14">The sequence shown here is derived from an EMBL/GenBank/DDBJ whole genome shotgun (WGS) entry which is preliminary data.</text>
</comment>
<evidence type="ECO:0000313" key="14">
    <source>
        <dbReference type="EMBL" id="NII99862.1"/>
    </source>
</evidence>
<comment type="subcellular location">
    <subcellularLocation>
        <location evidence="1">Cytoplasm</location>
    </subcellularLocation>
</comment>
<evidence type="ECO:0000256" key="1">
    <source>
        <dbReference type="ARBA" id="ARBA00004496"/>
    </source>
</evidence>
<comment type="similarity">
    <text evidence="2">Belongs to the SUA5 family.</text>
</comment>
<keyword evidence="6" id="KW-0819">tRNA processing</keyword>
<keyword evidence="15" id="KW-1185">Reference proteome</keyword>
<dbReference type="SUPFAM" id="SSF55821">
    <property type="entry name" value="YrdC/RibB"/>
    <property type="match status" value="1"/>
</dbReference>
<evidence type="ECO:0000256" key="7">
    <source>
        <dbReference type="ARBA" id="ARBA00022695"/>
    </source>
</evidence>
<comment type="catalytic activity">
    <reaction evidence="11">
        <text>L-threonine + hydrogencarbonate + ATP = L-threonylcarbamoyladenylate + diphosphate + H2O</text>
        <dbReference type="Rhea" id="RHEA:36407"/>
        <dbReference type="ChEBI" id="CHEBI:15377"/>
        <dbReference type="ChEBI" id="CHEBI:17544"/>
        <dbReference type="ChEBI" id="CHEBI:30616"/>
        <dbReference type="ChEBI" id="CHEBI:33019"/>
        <dbReference type="ChEBI" id="CHEBI:57926"/>
        <dbReference type="ChEBI" id="CHEBI:73682"/>
        <dbReference type="EC" id="2.7.7.87"/>
    </reaction>
</comment>
<reference evidence="14 15" key="1">
    <citation type="submission" date="2020-03" db="EMBL/GenBank/DDBJ databases">
        <title>Genomic Encyclopedia of Type Strains, Phase III (KMG-III): the genomes of soil and plant-associated and newly described type strains.</title>
        <authorList>
            <person name="Whitman W."/>
        </authorList>
    </citation>
    <scope>NUCLEOTIDE SEQUENCE [LARGE SCALE GENOMIC DNA]</scope>
    <source>
        <strain evidence="14 15">CECT 4207</strain>
    </source>
</reference>
<dbReference type="Pfam" id="PF01300">
    <property type="entry name" value="Sua5_yciO_yrdC"/>
    <property type="match status" value="1"/>
</dbReference>